<dbReference type="InterPro" id="IPR012657">
    <property type="entry name" value="23S_rRNA-intervening_sequence"/>
</dbReference>
<dbReference type="Gene3D" id="1.20.1440.60">
    <property type="entry name" value="23S rRNA-intervening sequence"/>
    <property type="match status" value="1"/>
</dbReference>
<dbReference type="KEGG" id="hhg:XM38_004940"/>
<proteinExistence type="predicted"/>
<evidence type="ECO:0008006" key="3">
    <source>
        <dbReference type="Google" id="ProtNLM"/>
    </source>
</evidence>
<protein>
    <recommendedName>
        <fullName evidence="3">Four helix bundle protein</fullName>
    </recommendedName>
</protein>
<evidence type="ECO:0000313" key="1">
    <source>
        <dbReference type="EMBL" id="ASC69567.1"/>
    </source>
</evidence>
<dbReference type="InterPro" id="IPR036583">
    <property type="entry name" value="23S_rRNA_IVS_sf"/>
</dbReference>
<dbReference type="PANTHER" id="PTHR38471:SF2">
    <property type="entry name" value="FOUR HELIX BUNDLE PROTEIN"/>
    <property type="match status" value="1"/>
</dbReference>
<dbReference type="AlphaFoldDB" id="A0A1Z3HH82"/>
<dbReference type="OrthoDB" id="532154at2"/>
<organism evidence="1 2">
    <name type="scientific">Halomicronema hongdechloris C2206</name>
    <dbReference type="NCBI Taxonomy" id="1641165"/>
    <lineage>
        <taxon>Bacteria</taxon>
        <taxon>Bacillati</taxon>
        <taxon>Cyanobacteriota</taxon>
        <taxon>Cyanophyceae</taxon>
        <taxon>Nodosilineales</taxon>
        <taxon>Nodosilineaceae</taxon>
        <taxon>Halomicronema</taxon>
    </lineage>
</organism>
<dbReference type="SUPFAM" id="SSF158446">
    <property type="entry name" value="IVS-encoded protein-like"/>
    <property type="match status" value="1"/>
</dbReference>
<gene>
    <name evidence="1" type="ORF">XM38_004940</name>
</gene>
<dbReference type="PANTHER" id="PTHR38471">
    <property type="entry name" value="FOUR HELIX BUNDLE PROTEIN"/>
    <property type="match status" value="1"/>
</dbReference>
<dbReference type="RefSeq" id="WP_080811864.1">
    <property type="nucleotide sequence ID" value="NZ_CP021983.2"/>
</dbReference>
<accession>A0A1Z3HH82</accession>
<keyword evidence="2" id="KW-1185">Reference proteome</keyword>
<name>A0A1Z3HH82_9CYAN</name>
<dbReference type="NCBIfam" id="TIGR02436">
    <property type="entry name" value="four helix bundle protein"/>
    <property type="match status" value="1"/>
</dbReference>
<dbReference type="Pfam" id="PF05635">
    <property type="entry name" value="23S_rRNA_IVP"/>
    <property type="match status" value="1"/>
</dbReference>
<dbReference type="Proteomes" id="UP000191901">
    <property type="component" value="Chromosome"/>
</dbReference>
<reference evidence="1 2" key="1">
    <citation type="journal article" date="2016" name="Biochim. Biophys. Acta">
        <title>Characterization of red-shifted phycobilisomes isolated from the chlorophyll f-containing cyanobacterium Halomicronema hongdechloris.</title>
        <authorList>
            <person name="Li Y."/>
            <person name="Lin Y."/>
            <person name="Garvey C.J."/>
            <person name="Birch D."/>
            <person name="Corkery R.W."/>
            <person name="Loughlin P.C."/>
            <person name="Scheer H."/>
            <person name="Willows R.D."/>
            <person name="Chen M."/>
        </authorList>
    </citation>
    <scope>NUCLEOTIDE SEQUENCE [LARGE SCALE GENOMIC DNA]</scope>
    <source>
        <strain evidence="1 2">C2206</strain>
    </source>
</reference>
<dbReference type="EMBL" id="CP021983">
    <property type="protein sequence ID" value="ASC69567.1"/>
    <property type="molecule type" value="Genomic_DNA"/>
</dbReference>
<sequence length="139" mass="15552">MKLSVYSFQDLQVYQLAFRCSVEIYDLAQHFPEETSACLTRQILATSRAVRAHIAAAWGKRRDRKALITQLSEAQLKAAEMQTWIEAAVAVGYLDGDAGQALSDHYRRIFSSLDQLMEGALVGERRRSEDSTNDLPATA</sequence>
<evidence type="ECO:0000313" key="2">
    <source>
        <dbReference type="Proteomes" id="UP000191901"/>
    </source>
</evidence>